<reference evidence="2" key="1">
    <citation type="submission" date="2019-03" db="EMBL/GenBank/DDBJ databases">
        <title>Complete genome of Methylacidiphilum kamchatkense Kam1.</title>
        <authorList>
            <person name="Kruse T."/>
            <person name="Murarilal Ratnadevi C."/>
            <person name="Erikstad H.-A."/>
            <person name="Birkeland N.-K."/>
        </authorList>
    </citation>
    <scope>NUCLEOTIDE SEQUENCE [LARGE SCALE GENOMIC DNA]</scope>
    <source>
        <strain evidence="2">kam1</strain>
    </source>
</reference>
<gene>
    <name evidence="1" type="ORF">kam1_64</name>
</gene>
<organism evidence="1 2">
    <name type="scientific">Methylacidiphilum kamchatkense Kam1</name>
    <dbReference type="NCBI Taxonomy" id="1202785"/>
    <lineage>
        <taxon>Bacteria</taxon>
        <taxon>Pseudomonadati</taxon>
        <taxon>Verrucomicrobiota</taxon>
        <taxon>Methylacidiphilae</taxon>
        <taxon>Methylacidiphilales</taxon>
        <taxon>Methylacidiphilaceae</taxon>
        <taxon>Methylacidiphilum (ex Ratnadevi et al. 2023)</taxon>
    </lineage>
</organism>
<dbReference type="Proteomes" id="UP000315925">
    <property type="component" value="Chromosome"/>
</dbReference>
<evidence type="ECO:0000313" key="2">
    <source>
        <dbReference type="Proteomes" id="UP000315925"/>
    </source>
</evidence>
<sequence length="56" mass="6081">MGSLMAERFFSIDRGERPYEPDPDNAGGGKGYALFLCSYLLFGYPLKGGSNNGSKQ</sequence>
<dbReference type="AlphaFoldDB" id="A0A516TJE0"/>
<protein>
    <submittedName>
        <fullName evidence="1">Uncharacterized protein</fullName>
    </submittedName>
</protein>
<proteinExistence type="predicted"/>
<name>A0A516TJE0_9BACT</name>
<evidence type="ECO:0000313" key="1">
    <source>
        <dbReference type="EMBL" id="QDQ41323.1"/>
    </source>
</evidence>
<dbReference type="EMBL" id="CP037899">
    <property type="protein sequence ID" value="QDQ41323.1"/>
    <property type="molecule type" value="Genomic_DNA"/>
</dbReference>
<accession>A0A516TJE0</accession>
<dbReference type="KEGG" id="mkc:kam1_64"/>